<gene>
    <name evidence="9" type="ORF">DSM04_103601</name>
</gene>
<evidence type="ECO:0000259" key="4">
    <source>
        <dbReference type="Pfam" id="PF11827"/>
    </source>
</evidence>
<feature type="domain" description="DUF3347" evidence="4">
    <location>
        <begin position="438"/>
        <end position="519"/>
    </location>
</feature>
<accession>A0A4Q0NWF1</accession>
<keyword evidence="3" id="KW-0472">Membrane</keyword>
<dbReference type="Gene3D" id="2.40.30.170">
    <property type="match status" value="1"/>
</dbReference>
<dbReference type="Pfam" id="PF25954">
    <property type="entry name" value="Beta-barrel_RND_2"/>
    <property type="match status" value="1"/>
</dbReference>
<dbReference type="SUPFAM" id="SSF111369">
    <property type="entry name" value="HlyD-like secretion proteins"/>
    <property type="match status" value="1"/>
</dbReference>
<keyword evidence="10" id="KW-1185">Reference proteome</keyword>
<dbReference type="InterPro" id="IPR058792">
    <property type="entry name" value="Beta-barrel_RND_2"/>
</dbReference>
<dbReference type="PANTHER" id="PTHR30097">
    <property type="entry name" value="CATION EFFLUX SYSTEM PROTEIN CUSB"/>
    <property type="match status" value="1"/>
</dbReference>
<dbReference type="EMBL" id="QOVI01000003">
    <property type="protein sequence ID" value="RXG15712.1"/>
    <property type="molecule type" value="Genomic_DNA"/>
</dbReference>
<feature type="domain" description="Heavy metal binding" evidence="5">
    <location>
        <begin position="46"/>
        <end position="72"/>
    </location>
</feature>
<keyword evidence="3" id="KW-0812">Transmembrane</keyword>
<dbReference type="Gene3D" id="2.40.420.20">
    <property type="match status" value="1"/>
</dbReference>
<evidence type="ECO:0000259" key="8">
    <source>
        <dbReference type="Pfam" id="PF25975"/>
    </source>
</evidence>
<feature type="domain" description="CzcB-like C-terminal circularly permuted SH3-like" evidence="8">
    <location>
        <begin position="334"/>
        <end position="395"/>
    </location>
</feature>
<evidence type="ECO:0000259" key="6">
    <source>
        <dbReference type="Pfam" id="PF25919"/>
    </source>
</evidence>
<dbReference type="InterPro" id="IPR058790">
    <property type="entry name" value="BSH_CusB"/>
</dbReference>
<evidence type="ECO:0000313" key="10">
    <source>
        <dbReference type="Proteomes" id="UP000289821"/>
    </source>
</evidence>
<dbReference type="Pfam" id="PF25919">
    <property type="entry name" value="BSH_CusB"/>
    <property type="match status" value="1"/>
</dbReference>
<comment type="similarity">
    <text evidence="1">Belongs to the membrane fusion protein (MFP) (TC 8.A.1) family.</text>
</comment>
<dbReference type="InterPro" id="IPR006143">
    <property type="entry name" value="RND_pump_MFP"/>
</dbReference>
<dbReference type="GO" id="GO:0030288">
    <property type="term" value="C:outer membrane-bounded periplasmic space"/>
    <property type="evidence" value="ECO:0007669"/>
    <property type="project" value="TreeGrafter"/>
</dbReference>
<dbReference type="InterPro" id="IPR045800">
    <property type="entry name" value="HMBD"/>
</dbReference>
<evidence type="ECO:0000259" key="7">
    <source>
        <dbReference type="Pfam" id="PF25954"/>
    </source>
</evidence>
<evidence type="ECO:0000313" key="9">
    <source>
        <dbReference type="EMBL" id="RXG15712.1"/>
    </source>
</evidence>
<evidence type="ECO:0000256" key="1">
    <source>
        <dbReference type="ARBA" id="ARBA00009477"/>
    </source>
</evidence>
<protein>
    <submittedName>
        <fullName evidence="9">Cu(I)/Ag(I) efflux system membrane fusion protein</fullName>
    </submittedName>
</protein>
<dbReference type="InterPro" id="IPR021782">
    <property type="entry name" value="DUF3347"/>
</dbReference>
<dbReference type="GO" id="GO:0022857">
    <property type="term" value="F:transmembrane transporter activity"/>
    <property type="evidence" value="ECO:0007669"/>
    <property type="project" value="InterPro"/>
</dbReference>
<evidence type="ECO:0000259" key="5">
    <source>
        <dbReference type="Pfam" id="PF19335"/>
    </source>
</evidence>
<feature type="transmembrane region" description="Helical" evidence="3">
    <location>
        <begin position="5"/>
        <end position="23"/>
    </location>
</feature>
<dbReference type="OrthoDB" id="9806939at2"/>
<keyword evidence="2" id="KW-0813">Transport</keyword>
<dbReference type="GO" id="GO:0015679">
    <property type="term" value="P:plasma membrane copper ion transport"/>
    <property type="evidence" value="ECO:0007669"/>
    <property type="project" value="TreeGrafter"/>
</dbReference>
<sequence length="568" mass="62478">MNKSILYLFIAAVVGLGAGYLIFGESKKQVTADTAIHDHSEDPSLWTCAMHPQIMREESGDCPLCGMDLIPVEADVSRLSTNQFRMTDNALALAGIQTTVIGTGATEVTDDLNLSGKIVINADETATQPAHFDGRIESLSVTSVGQHIRTGQQVATVYSPSLIAAQQELITASKLKESQPRLYEAVRNKFKNWKIHSSILDQVEQRGEPILRFPVYSHVSGIVSEIDVNEGAHVMDGKPIFKVSNLSTVWAEFDAYENQISSLQNGQQLDIAVNAYPGKKFLGRISFIDPILNSDTRTVIVRATLLNKEELLKPGMFVKAAVAGAQKNFSDQLVIPASAVMWTGKRSLVYVKPNPAQPVFEMREVDLGSKQGEFYQINSGLSRGEELVTNGTFTVDAAAQLSGKKSMMNSDGNTSEGVESMNMELPLDFQKTIKDEIKQYLKLKDAFVNSDNKQVSSAASELLSGLSDLDASELKTMERSHFSIITQKLQQIVDAETLNQKREEFVILNENMVALVRAIPDLNTTLYLQRCPMANDSRGAVWLSESQEIKNPYYGDAMENCGSVITTF</sequence>
<comment type="caution">
    <text evidence="9">The sequence shown here is derived from an EMBL/GenBank/DDBJ whole genome shotgun (WGS) entry which is preliminary data.</text>
</comment>
<dbReference type="Pfam" id="PF19335">
    <property type="entry name" value="HMBD"/>
    <property type="match status" value="1"/>
</dbReference>
<evidence type="ECO:0000256" key="3">
    <source>
        <dbReference type="SAM" id="Phobius"/>
    </source>
</evidence>
<proteinExistence type="inferred from homology"/>
<dbReference type="GO" id="GO:0016020">
    <property type="term" value="C:membrane"/>
    <property type="evidence" value="ECO:0007669"/>
    <property type="project" value="InterPro"/>
</dbReference>
<dbReference type="Pfam" id="PF25975">
    <property type="entry name" value="CzcB_C"/>
    <property type="match status" value="1"/>
</dbReference>
<dbReference type="GO" id="GO:0046914">
    <property type="term" value="F:transition metal ion binding"/>
    <property type="evidence" value="ECO:0007669"/>
    <property type="project" value="TreeGrafter"/>
</dbReference>
<dbReference type="AlphaFoldDB" id="A0A4Q0NWF1"/>
<feature type="domain" description="CusB-like beta-barrel" evidence="7">
    <location>
        <begin position="248"/>
        <end position="325"/>
    </location>
</feature>
<dbReference type="InterPro" id="IPR058649">
    <property type="entry name" value="CzcB_C"/>
</dbReference>
<name>A0A4Q0NWF1_9FLAO</name>
<dbReference type="PANTHER" id="PTHR30097:SF4">
    <property type="entry name" value="SLR6042 PROTEIN"/>
    <property type="match status" value="1"/>
</dbReference>
<dbReference type="InterPro" id="IPR051909">
    <property type="entry name" value="MFP_Cation_Efflux"/>
</dbReference>
<dbReference type="Proteomes" id="UP000289821">
    <property type="component" value="Unassembled WGS sequence"/>
</dbReference>
<organism evidence="9 10">
    <name type="scientific">Leeuwenhoekiella aestuarii</name>
    <dbReference type="NCBI Taxonomy" id="2249426"/>
    <lineage>
        <taxon>Bacteria</taxon>
        <taxon>Pseudomonadati</taxon>
        <taxon>Bacteroidota</taxon>
        <taxon>Flavobacteriia</taxon>
        <taxon>Flavobacteriales</taxon>
        <taxon>Flavobacteriaceae</taxon>
        <taxon>Leeuwenhoekiella</taxon>
    </lineage>
</organism>
<reference evidence="9 10" key="1">
    <citation type="submission" date="2018-07" db="EMBL/GenBank/DDBJ databases">
        <title>Leeuwenhoekiella genomics.</title>
        <authorList>
            <person name="Tahon G."/>
            <person name="Willems A."/>
        </authorList>
    </citation>
    <scope>NUCLEOTIDE SEQUENCE [LARGE SCALE GENOMIC DNA]</scope>
    <source>
        <strain evidence="9 10">R-50232</strain>
    </source>
</reference>
<feature type="domain" description="CusB-like barrel-sandwich hybrid" evidence="6">
    <location>
        <begin position="130"/>
        <end position="243"/>
    </location>
</feature>
<dbReference type="Pfam" id="PF11827">
    <property type="entry name" value="DUF3347"/>
    <property type="match status" value="1"/>
</dbReference>
<dbReference type="FunFam" id="2.40.30.170:FF:000010">
    <property type="entry name" value="Efflux RND transporter periplasmic adaptor subunit"/>
    <property type="match status" value="1"/>
</dbReference>
<keyword evidence="3" id="KW-1133">Transmembrane helix</keyword>
<evidence type="ECO:0000256" key="2">
    <source>
        <dbReference type="ARBA" id="ARBA00022448"/>
    </source>
</evidence>
<dbReference type="RefSeq" id="WP_128761266.1">
    <property type="nucleotide sequence ID" value="NZ_QOVI01000003.1"/>
</dbReference>
<dbReference type="GO" id="GO:0060003">
    <property type="term" value="P:copper ion export"/>
    <property type="evidence" value="ECO:0007669"/>
    <property type="project" value="TreeGrafter"/>
</dbReference>
<dbReference type="NCBIfam" id="TIGR01730">
    <property type="entry name" value="RND_mfp"/>
    <property type="match status" value="1"/>
</dbReference>